<gene>
    <name evidence="2" type="ORF">T01_15546</name>
</gene>
<accession>A0A0V1BN70</accession>
<feature type="compositionally biased region" description="Basic and acidic residues" evidence="1">
    <location>
        <begin position="20"/>
        <end position="29"/>
    </location>
</feature>
<dbReference type="Proteomes" id="UP000054776">
    <property type="component" value="Unassembled WGS sequence"/>
</dbReference>
<keyword evidence="3" id="KW-1185">Reference proteome</keyword>
<dbReference type="InParanoid" id="A0A0V1BN70"/>
<name>A0A0V1BN70_TRISP</name>
<feature type="region of interest" description="Disordered" evidence="1">
    <location>
        <begin position="16"/>
        <end position="56"/>
    </location>
</feature>
<protein>
    <submittedName>
        <fullName evidence="2">Uncharacterized protein</fullName>
    </submittedName>
</protein>
<feature type="compositionally biased region" description="Basic and acidic residues" evidence="1">
    <location>
        <begin position="39"/>
        <end position="55"/>
    </location>
</feature>
<reference evidence="2 3" key="1">
    <citation type="submission" date="2015-01" db="EMBL/GenBank/DDBJ databases">
        <title>Evolution of Trichinella species and genotypes.</title>
        <authorList>
            <person name="Korhonen P.K."/>
            <person name="Edoardo P."/>
            <person name="Giuseppe L.R."/>
            <person name="Gasser R.B."/>
        </authorList>
    </citation>
    <scope>NUCLEOTIDE SEQUENCE [LARGE SCALE GENOMIC DNA]</scope>
    <source>
        <strain evidence="2">ISS3</strain>
    </source>
</reference>
<proteinExistence type="predicted"/>
<sequence length="121" mass="13859">MEKSFLLPHNIIKRERKKWGKEGKRDAVKGVDSNTGTKRTKDGKQRKRERERESNCESNVALVHIRPKALPQATKIKCVCAHSQLFELVPMITVQRKKPPATGHQDITFRPKGKNLTDDAF</sequence>
<feature type="region of interest" description="Disordered" evidence="1">
    <location>
        <begin position="97"/>
        <end position="121"/>
    </location>
</feature>
<dbReference type="EMBL" id="JYDH01000024">
    <property type="protein sequence ID" value="KRY38569.1"/>
    <property type="molecule type" value="Genomic_DNA"/>
</dbReference>
<dbReference type="AlphaFoldDB" id="A0A0V1BN70"/>
<evidence type="ECO:0000256" key="1">
    <source>
        <dbReference type="SAM" id="MobiDB-lite"/>
    </source>
</evidence>
<evidence type="ECO:0000313" key="3">
    <source>
        <dbReference type="Proteomes" id="UP000054776"/>
    </source>
</evidence>
<evidence type="ECO:0000313" key="2">
    <source>
        <dbReference type="EMBL" id="KRY38569.1"/>
    </source>
</evidence>
<comment type="caution">
    <text evidence="2">The sequence shown here is derived from an EMBL/GenBank/DDBJ whole genome shotgun (WGS) entry which is preliminary data.</text>
</comment>
<organism evidence="2 3">
    <name type="scientific">Trichinella spiralis</name>
    <name type="common">Trichina worm</name>
    <dbReference type="NCBI Taxonomy" id="6334"/>
    <lineage>
        <taxon>Eukaryota</taxon>
        <taxon>Metazoa</taxon>
        <taxon>Ecdysozoa</taxon>
        <taxon>Nematoda</taxon>
        <taxon>Enoplea</taxon>
        <taxon>Dorylaimia</taxon>
        <taxon>Trichinellida</taxon>
        <taxon>Trichinellidae</taxon>
        <taxon>Trichinella</taxon>
    </lineage>
</organism>